<evidence type="ECO:0000313" key="2">
    <source>
        <dbReference type="EMBL" id="GMG28045.1"/>
    </source>
</evidence>
<feature type="compositionally biased region" description="Basic and acidic residues" evidence="1">
    <location>
        <begin position="39"/>
        <end position="68"/>
    </location>
</feature>
<dbReference type="AlphaFoldDB" id="A0A9W7DJH2"/>
<proteinExistence type="predicted"/>
<organism evidence="2 3">
    <name type="scientific">Ambrosiozyma monospora</name>
    <name type="common">Yeast</name>
    <name type="synonym">Endomycopsis monosporus</name>
    <dbReference type="NCBI Taxonomy" id="43982"/>
    <lineage>
        <taxon>Eukaryota</taxon>
        <taxon>Fungi</taxon>
        <taxon>Dikarya</taxon>
        <taxon>Ascomycota</taxon>
        <taxon>Saccharomycotina</taxon>
        <taxon>Pichiomycetes</taxon>
        <taxon>Pichiales</taxon>
        <taxon>Pichiaceae</taxon>
        <taxon>Ambrosiozyma</taxon>
    </lineage>
</organism>
<accession>A0A9W7DJH2</accession>
<dbReference type="Proteomes" id="UP001165063">
    <property type="component" value="Unassembled WGS sequence"/>
</dbReference>
<protein>
    <submittedName>
        <fullName evidence="2">Unnamed protein product</fullName>
    </submittedName>
</protein>
<evidence type="ECO:0000256" key="1">
    <source>
        <dbReference type="SAM" id="MobiDB-lite"/>
    </source>
</evidence>
<reference evidence="2" key="1">
    <citation type="submission" date="2023-04" db="EMBL/GenBank/DDBJ databases">
        <title>Ambrosiozyma monospora NBRC 1965.</title>
        <authorList>
            <person name="Ichikawa N."/>
            <person name="Sato H."/>
            <person name="Tonouchi N."/>
        </authorList>
    </citation>
    <scope>NUCLEOTIDE SEQUENCE</scope>
    <source>
        <strain evidence="2">NBRC 1965</strain>
    </source>
</reference>
<feature type="region of interest" description="Disordered" evidence="1">
    <location>
        <begin position="39"/>
        <end position="70"/>
    </location>
</feature>
<dbReference type="EMBL" id="BSXU01001491">
    <property type="protein sequence ID" value="GMG28045.1"/>
    <property type="molecule type" value="Genomic_DNA"/>
</dbReference>
<dbReference type="OrthoDB" id="5428625at2759"/>
<keyword evidence="3" id="KW-1185">Reference proteome</keyword>
<gene>
    <name evidence="2" type="ORF">Amon01_000352700</name>
</gene>
<evidence type="ECO:0000313" key="3">
    <source>
        <dbReference type="Proteomes" id="UP001165063"/>
    </source>
</evidence>
<sequence>MVSSKRLWSLMIIRRLKRALFKLSKWIAKFLRRPIVKTQDSRLKTQDSRLKTQDSRLKTQDSRLKTQDSRQGILHTAAHVSPMSMKSIQFQDIERHLTTRVQFVTYDMNDMNDNDIA</sequence>
<name>A0A9W7DJH2_AMBMO</name>
<comment type="caution">
    <text evidence="2">The sequence shown here is derived from an EMBL/GenBank/DDBJ whole genome shotgun (WGS) entry which is preliminary data.</text>
</comment>